<comment type="caution">
    <text evidence="1">The sequence shown here is derived from an EMBL/GenBank/DDBJ whole genome shotgun (WGS) entry which is preliminary data.</text>
</comment>
<evidence type="ECO:0000313" key="2">
    <source>
        <dbReference type="Proteomes" id="UP001149165"/>
    </source>
</evidence>
<name>A0A9W9FX07_9EURO</name>
<keyword evidence="2" id="KW-1185">Reference proteome</keyword>
<proteinExistence type="predicted"/>
<reference evidence="1" key="1">
    <citation type="submission" date="2022-11" db="EMBL/GenBank/DDBJ databases">
        <authorList>
            <person name="Petersen C."/>
        </authorList>
    </citation>
    <scope>NUCLEOTIDE SEQUENCE</scope>
    <source>
        <strain evidence="1">IBT 30069</strain>
    </source>
</reference>
<evidence type="ECO:0000313" key="1">
    <source>
        <dbReference type="EMBL" id="KAJ5108008.1"/>
    </source>
</evidence>
<protein>
    <submittedName>
        <fullName evidence="1">Uncharacterized protein</fullName>
    </submittedName>
</protein>
<reference evidence="1" key="2">
    <citation type="journal article" date="2023" name="IMA Fungus">
        <title>Comparative genomic study of the Penicillium genus elucidates a diverse pangenome and 15 lateral gene transfer events.</title>
        <authorList>
            <person name="Petersen C."/>
            <person name="Sorensen T."/>
            <person name="Nielsen M.R."/>
            <person name="Sondergaard T.E."/>
            <person name="Sorensen J.L."/>
            <person name="Fitzpatrick D.A."/>
            <person name="Frisvad J.C."/>
            <person name="Nielsen K.L."/>
        </authorList>
    </citation>
    <scope>NUCLEOTIDE SEQUENCE</scope>
    <source>
        <strain evidence="1">IBT 30069</strain>
    </source>
</reference>
<dbReference type="AlphaFoldDB" id="A0A9W9FX07"/>
<gene>
    <name evidence="1" type="ORF">N7456_004683</name>
</gene>
<accession>A0A9W9FX07</accession>
<organism evidence="1 2">
    <name type="scientific">Penicillium angulare</name>
    <dbReference type="NCBI Taxonomy" id="116970"/>
    <lineage>
        <taxon>Eukaryota</taxon>
        <taxon>Fungi</taxon>
        <taxon>Dikarya</taxon>
        <taxon>Ascomycota</taxon>
        <taxon>Pezizomycotina</taxon>
        <taxon>Eurotiomycetes</taxon>
        <taxon>Eurotiomycetidae</taxon>
        <taxon>Eurotiales</taxon>
        <taxon>Aspergillaceae</taxon>
        <taxon>Penicillium</taxon>
    </lineage>
</organism>
<dbReference type="Proteomes" id="UP001149165">
    <property type="component" value="Unassembled WGS sequence"/>
</dbReference>
<sequence>MGSGYSGYSKGMIRGDTILTLLLLIEGMTQSRQSGPVSERLMVGRPDMISVNERGCGSQGRKERLGVV</sequence>
<dbReference type="EMBL" id="JAPQKH010000003">
    <property type="protein sequence ID" value="KAJ5108008.1"/>
    <property type="molecule type" value="Genomic_DNA"/>
</dbReference>